<keyword evidence="7" id="KW-0614">Plasmid</keyword>
<feature type="transmembrane region" description="Helical" evidence="5">
    <location>
        <begin position="38"/>
        <end position="57"/>
    </location>
</feature>
<evidence type="ECO:0000256" key="1">
    <source>
        <dbReference type="ARBA" id="ARBA00004141"/>
    </source>
</evidence>
<evidence type="ECO:0000256" key="4">
    <source>
        <dbReference type="ARBA" id="ARBA00023136"/>
    </source>
</evidence>
<evidence type="ECO:0000256" key="3">
    <source>
        <dbReference type="ARBA" id="ARBA00022989"/>
    </source>
</evidence>
<evidence type="ECO:0000313" key="7">
    <source>
        <dbReference type="EMBL" id="BDS15591.1"/>
    </source>
</evidence>
<reference evidence="7" key="1">
    <citation type="submission" date="2022-09" db="EMBL/GenBank/DDBJ databases">
        <title>Aureispira anguillicida sp. nov., isolated from Leptocephalus of Japanese eel Anguilla japonica.</title>
        <authorList>
            <person name="Yuasa K."/>
            <person name="Mekata T."/>
            <person name="Ikunari K."/>
        </authorList>
    </citation>
    <scope>NUCLEOTIDE SEQUENCE</scope>
    <source>
        <strain evidence="7">EL160426</strain>
        <plasmid evidence="7">pAUEa</plasmid>
    </source>
</reference>
<feature type="transmembrane region" description="Helical" evidence="5">
    <location>
        <begin position="155"/>
        <end position="175"/>
    </location>
</feature>
<protein>
    <submittedName>
        <fullName evidence="7">O-antigen ligase family protein</fullName>
    </submittedName>
</protein>
<geneLocation type="plasmid" evidence="7 8">
    <name>pAUEa</name>
</geneLocation>
<keyword evidence="8" id="KW-1185">Reference proteome</keyword>
<accession>A0A916DWL3</accession>
<dbReference type="Pfam" id="PF04932">
    <property type="entry name" value="Wzy_C"/>
    <property type="match status" value="1"/>
</dbReference>
<feature type="transmembrane region" description="Helical" evidence="5">
    <location>
        <begin position="305"/>
        <end position="326"/>
    </location>
</feature>
<feature type="transmembrane region" description="Helical" evidence="5">
    <location>
        <begin position="127"/>
        <end position="143"/>
    </location>
</feature>
<keyword evidence="7" id="KW-0436">Ligase</keyword>
<dbReference type="PANTHER" id="PTHR37422:SF13">
    <property type="entry name" value="LIPOPOLYSACCHARIDE BIOSYNTHESIS PROTEIN PA4999-RELATED"/>
    <property type="match status" value="1"/>
</dbReference>
<keyword evidence="2 5" id="KW-0812">Transmembrane</keyword>
<dbReference type="RefSeq" id="WP_264793663.1">
    <property type="nucleotide sequence ID" value="NZ_AP026868.1"/>
</dbReference>
<evidence type="ECO:0000256" key="5">
    <source>
        <dbReference type="SAM" id="Phobius"/>
    </source>
</evidence>
<proteinExistence type="predicted"/>
<feature type="transmembrane region" description="Helical" evidence="5">
    <location>
        <begin position="407"/>
        <end position="425"/>
    </location>
</feature>
<organism evidence="7 8">
    <name type="scientific">Aureispira anguillae</name>
    <dbReference type="NCBI Taxonomy" id="2864201"/>
    <lineage>
        <taxon>Bacteria</taxon>
        <taxon>Pseudomonadati</taxon>
        <taxon>Bacteroidota</taxon>
        <taxon>Saprospiria</taxon>
        <taxon>Saprospirales</taxon>
        <taxon>Saprospiraceae</taxon>
        <taxon>Aureispira</taxon>
    </lineage>
</organism>
<dbReference type="EMBL" id="AP026868">
    <property type="protein sequence ID" value="BDS15591.1"/>
    <property type="molecule type" value="Genomic_DNA"/>
</dbReference>
<feature type="transmembrane region" description="Helical" evidence="5">
    <location>
        <begin position="184"/>
        <end position="201"/>
    </location>
</feature>
<dbReference type="GO" id="GO:0016874">
    <property type="term" value="F:ligase activity"/>
    <property type="evidence" value="ECO:0007669"/>
    <property type="project" value="UniProtKB-KW"/>
</dbReference>
<evidence type="ECO:0000259" key="6">
    <source>
        <dbReference type="Pfam" id="PF04932"/>
    </source>
</evidence>
<evidence type="ECO:0000256" key="2">
    <source>
        <dbReference type="ARBA" id="ARBA00022692"/>
    </source>
</evidence>
<feature type="transmembrane region" description="Helical" evidence="5">
    <location>
        <begin position="12"/>
        <end position="32"/>
    </location>
</feature>
<dbReference type="InterPro" id="IPR051533">
    <property type="entry name" value="WaaL-like"/>
</dbReference>
<feature type="transmembrane region" description="Helical" evidence="5">
    <location>
        <begin position="432"/>
        <end position="449"/>
    </location>
</feature>
<name>A0A916DWL3_9BACT</name>
<keyword evidence="4 5" id="KW-0472">Membrane</keyword>
<dbReference type="GO" id="GO:0016020">
    <property type="term" value="C:membrane"/>
    <property type="evidence" value="ECO:0007669"/>
    <property type="project" value="UniProtKB-SubCell"/>
</dbReference>
<comment type="subcellular location">
    <subcellularLocation>
        <location evidence="1">Membrane</location>
        <topology evidence="1">Multi-pass membrane protein</topology>
    </subcellularLocation>
</comment>
<feature type="transmembrane region" description="Helical" evidence="5">
    <location>
        <begin position="93"/>
        <end position="115"/>
    </location>
</feature>
<feature type="domain" description="O-antigen ligase-related" evidence="6">
    <location>
        <begin position="270"/>
        <end position="409"/>
    </location>
</feature>
<dbReference type="InterPro" id="IPR007016">
    <property type="entry name" value="O-antigen_ligase-rel_domated"/>
</dbReference>
<gene>
    <name evidence="7" type="ORF">AsAng_0063750</name>
</gene>
<dbReference type="Proteomes" id="UP001060919">
    <property type="component" value="Plasmid pAUEa"/>
</dbReference>
<dbReference type="AlphaFoldDB" id="A0A916DWL3"/>
<feature type="transmembrane region" description="Helical" evidence="5">
    <location>
        <begin position="69"/>
        <end position="87"/>
    </location>
</feature>
<evidence type="ECO:0000313" key="8">
    <source>
        <dbReference type="Proteomes" id="UP001060919"/>
    </source>
</evidence>
<dbReference type="PANTHER" id="PTHR37422">
    <property type="entry name" value="TEICHURONIC ACID BIOSYNTHESIS PROTEIN TUAE"/>
    <property type="match status" value="1"/>
</dbReference>
<keyword evidence="3 5" id="KW-1133">Transmembrane helix</keyword>
<sequence>MNLKNIIYSRTGADLIYNPLILIGVVFAALVITKGIVWNWMLIFVGVVALPIGLFYLYKIFQNPRLGMWSVLVYCFVWSLIARYLFAYTRISLPFGLGVDGLLFLTLVAMIFSGGSKANYRILQNRLVVLTFLWFFFVVLQLFNPQATSKIAWFYAMRCYALYIFLAVILTYMLLNQREDLDRFFLLFIGFSIFGAFYGAYQLNIGLNYADSIFIQPKLDRHMLFGKLRVFSFYENAGQAGVSQAHAGVLANILCIHEKRRYYKLFYGFGMLACYYGMAISGTRGALVVPIIGMGVYLVWCRKPIVTISGIIAGAVILFLLVFTTVGQSNYTINRMRTAFDPNDPSFQYRLEARAHYQEYMNKHAFGWGIGTAGYWGNRFNGEDNVMKGTDGGYVQLQAEIGIVGLYFYWFYYLFILGMTFLMLFKLRDMELYPQVLALCCGIMGLLAANYGNSVIYQLPSNLTVSMSLAYIWIARKWALGEQLPPFASQFK</sequence>
<dbReference type="KEGG" id="aup:AsAng_0063750"/>